<evidence type="ECO:0000313" key="3">
    <source>
        <dbReference type="Proteomes" id="UP000219914"/>
    </source>
</evidence>
<comment type="caution">
    <text evidence="2">The sequence shown here is derived from an EMBL/GenBank/DDBJ whole genome shotgun (WGS) entry which is preliminary data.</text>
</comment>
<organism evidence="2 3">
    <name type="scientific">Rhizobium hidalgonense</name>
    <dbReference type="NCBI Taxonomy" id="1538159"/>
    <lineage>
        <taxon>Bacteria</taxon>
        <taxon>Pseudomonadati</taxon>
        <taxon>Pseudomonadota</taxon>
        <taxon>Alphaproteobacteria</taxon>
        <taxon>Hyphomicrobiales</taxon>
        <taxon>Rhizobiaceae</taxon>
        <taxon>Rhizobium/Agrobacterium group</taxon>
        <taxon>Rhizobium</taxon>
    </lineage>
</organism>
<evidence type="ECO:0008006" key="4">
    <source>
        <dbReference type="Google" id="ProtNLM"/>
    </source>
</evidence>
<evidence type="ECO:0000313" key="2">
    <source>
        <dbReference type="EMBL" id="PDT19134.1"/>
    </source>
</evidence>
<accession>A0ABX4JGR5</accession>
<sequence length="90" mass="9380">MSGIWGQAAWCRLGPPVPSAPAGHLPHKGAIGWALGFPVYNTARLFRRICASVSEGRSVRLLPISPRAGEMPGKAEGGSTGCDAPCLPTR</sequence>
<dbReference type="Proteomes" id="UP000219914">
    <property type="component" value="Unassembled WGS sequence"/>
</dbReference>
<gene>
    <name evidence="2" type="ORF">CO674_34720</name>
</gene>
<reference evidence="2 3" key="1">
    <citation type="submission" date="2017-09" db="EMBL/GenBank/DDBJ databases">
        <title>Comparative genomics of rhizobia isolated from Phaseolus vulgaris in China.</title>
        <authorList>
            <person name="Tong W."/>
        </authorList>
    </citation>
    <scope>NUCLEOTIDE SEQUENCE [LARGE SCALE GENOMIC DNA]</scope>
    <source>
        <strain evidence="2 3">FH14</strain>
    </source>
</reference>
<feature type="region of interest" description="Disordered" evidence="1">
    <location>
        <begin position="64"/>
        <end position="90"/>
    </location>
</feature>
<evidence type="ECO:0000256" key="1">
    <source>
        <dbReference type="SAM" id="MobiDB-lite"/>
    </source>
</evidence>
<name>A0ABX4JGR5_9HYPH</name>
<keyword evidence="3" id="KW-1185">Reference proteome</keyword>
<protein>
    <recommendedName>
        <fullName evidence="4">Transposase DDE domain-containing protein</fullName>
    </recommendedName>
</protein>
<dbReference type="EMBL" id="NWSY01000066">
    <property type="protein sequence ID" value="PDT19134.1"/>
    <property type="molecule type" value="Genomic_DNA"/>
</dbReference>
<proteinExistence type="predicted"/>